<proteinExistence type="predicted"/>
<accession>A0A426ZQU1</accession>
<sequence length="104" mass="11080">MVMGYRLRKPPIFIVCGFALSVRAWTIQLVDCGSSSMSSLCSRSSSCSDSSTVFLGASCLSIADDHLYPAAQAITTIAKIVANSDVITTAADHPCSHHKNCIRL</sequence>
<gene>
    <name evidence="1" type="ORF">B296_00040357</name>
</gene>
<dbReference type="AlphaFoldDB" id="A0A426ZQU1"/>
<name>A0A426ZQU1_ENSVE</name>
<dbReference type="EMBL" id="AMZH03005493">
    <property type="protein sequence ID" value="RRT66265.1"/>
    <property type="molecule type" value="Genomic_DNA"/>
</dbReference>
<evidence type="ECO:0000313" key="1">
    <source>
        <dbReference type="EMBL" id="RRT66265.1"/>
    </source>
</evidence>
<evidence type="ECO:0000313" key="2">
    <source>
        <dbReference type="Proteomes" id="UP000287651"/>
    </source>
</evidence>
<reference evidence="1 2" key="1">
    <citation type="journal article" date="2014" name="Agronomy (Basel)">
        <title>A Draft Genome Sequence for Ensete ventricosum, the Drought-Tolerant Tree Against Hunger.</title>
        <authorList>
            <person name="Harrison J."/>
            <person name="Moore K.A."/>
            <person name="Paszkiewicz K."/>
            <person name="Jones T."/>
            <person name="Grant M."/>
            <person name="Ambacheew D."/>
            <person name="Muzemil S."/>
            <person name="Studholme D.J."/>
        </authorList>
    </citation>
    <scope>NUCLEOTIDE SEQUENCE [LARGE SCALE GENOMIC DNA]</scope>
</reference>
<protein>
    <submittedName>
        <fullName evidence="1">Uncharacterized protein</fullName>
    </submittedName>
</protein>
<dbReference type="Proteomes" id="UP000287651">
    <property type="component" value="Unassembled WGS sequence"/>
</dbReference>
<organism evidence="1 2">
    <name type="scientific">Ensete ventricosum</name>
    <name type="common">Abyssinian banana</name>
    <name type="synonym">Musa ensete</name>
    <dbReference type="NCBI Taxonomy" id="4639"/>
    <lineage>
        <taxon>Eukaryota</taxon>
        <taxon>Viridiplantae</taxon>
        <taxon>Streptophyta</taxon>
        <taxon>Embryophyta</taxon>
        <taxon>Tracheophyta</taxon>
        <taxon>Spermatophyta</taxon>
        <taxon>Magnoliopsida</taxon>
        <taxon>Liliopsida</taxon>
        <taxon>Zingiberales</taxon>
        <taxon>Musaceae</taxon>
        <taxon>Ensete</taxon>
    </lineage>
</organism>
<comment type="caution">
    <text evidence="1">The sequence shown here is derived from an EMBL/GenBank/DDBJ whole genome shotgun (WGS) entry which is preliminary data.</text>
</comment>